<keyword evidence="2 4" id="KW-0732">Signal</keyword>
<dbReference type="PROSITE" id="PS51677">
    <property type="entry name" value="NODB"/>
    <property type="match status" value="1"/>
</dbReference>
<dbReference type="GO" id="GO:0005576">
    <property type="term" value="C:extracellular region"/>
    <property type="evidence" value="ECO:0007669"/>
    <property type="project" value="UniProtKB-SubCell"/>
</dbReference>
<evidence type="ECO:0000256" key="4">
    <source>
        <dbReference type="SAM" id="SignalP"/>
    </source>
</evidence>
<reference evidence="6 7" key="1">
    <citation type="submission" date="2018-11" db="EMBL/GenBank/DDBJ databases">
        <authorList>
            <person name="Wuyts S."/>
        </authorList>
    </citation>
    <scope>NUCLEOTIDE SEQUENCE [LARGE SCALE GENOMIC DNA]</scope>
    <source>
        <strain evidence="6">Lactobacillus mudanjiangensis AMBF249</strain>
    </source>
</reference>
<sequence>MAFITHRSCLLGSSLLLLVLATGCTQATSTKTTASQPESKQTSRINTVSSTRKKTQPYANWHTVKSVKLPILMYHSIAHGNTLRVPAKQFKAELNYLKQHHYYCLTADEAVHVLKTRQVPQKKLVWITLDDGYQDNYTKAWPLLKQTHSHATINFITSFAHKRHHLTLATAKTMKASGVVDFQSHTVHHLDLNRLTYRQQFAEMSGSKTWLDQHLSQHTQVVCYPAGRANAQTSRAAKLAGYQIALSTTPGIATNHSPRYNLPRQRVTPGMSLESFQSLLH</sequence>
<dbReference type="GO" id="GO:0005975">
    <property type="term" value="P:carbohydrate metabolic process"/>
    <property type="evidence" value="ECO:0007669"/>
    <property type="project" value="InterPro"/>
</dbReference>
<feature type="chain" id="PRO_5025002303" evidence="4">
    <location>
        <begin position="28"/>
        <end position="281"/>
    </location>
</feature>
<dbReference type="OrthoDB" id="9778320at2"/>
<dbReference type="RefSeq" id="WP_130852256.1">
    <property type="nucleotide sequence ID" value="NZ_UYIG01000163.1"/>
</dbReference>
<protein>
    <submittedName>
        <fullName evidence="6">Prophage P2a protein 59 extracellular polysaccharide deacetylase, lipid-anchored [Lactobacillus plantarum ZJ316]</fullName>
    </submittedName>
</protein>
<evidence type="ECO:0000313" key="6">
    <source>
        <dbReference type="EMBL" id="VDG29893.1"/>
    </source>
</evidence>
<proteinExistence type="predicted"/>
<dbReference type="PANTHER" id="PTHR34216:SF3">
    <property type="entry name" value="POLY-BETA-1,6-N-ACETYL-D-GLUCOSAMINE N-DEACETYLASE"/>
    <property type="match status" value="1"/>
</dbReference>
<evidence type="ECO:0000256" key="2">
    <source>
        <dbReference type="ARBA" id="ARBA00022729"/>
    </source>
</evidence>
<name>A0A660E390_9LACO</name>
<evidence type="ECO:0000256" key="1">
    <source>
        <dbReference type="ARBA" id="ARBA00004613"/>
    </source>
</evidence>
<organism evidence="6 7">
    <name type="scientific">Lactiplantibacillus mudanjiangensis</name>
    <dbReference type="NCBI Taxonomy" id="1296538"/>
    <lineage>
        <taxon>Bacteria</taxon>
        <taxon>Bacillati</taxon>
        <taxon>Bacillota</taxon>
        <taxon>Bacilli</taxon>
        <taxon>Lactobacillales</taxon>
        <taxon>Lactobacillaceae</taxon>
        <taxon>Lactiplantibacillus</taxon>
    </lineage>
</organism>
<dbReference type="GO" id="GO:0016810">
    <property type="term" value="F:hydrolase activity, acting on carbon-nitrogen (but not peptide) bonds"/>
    <property type="evidence" value="ECO:0007669"/>
    <property type="project" value="InterPro"/>
</dbReference>
<gene>
    <name evidence="6" type="ORF">MUDAN_MDHGFNIF_01425</name>
</gene>
<comment type="subcellular location">
    <subcellularLocation>
        <location evidence="1">Secreted</location>
    </subcellularLocation>
</comment>
<evidence type="ECO:0000313" key="7">
    <source>
        <dbReference type="Proteomes" id="UP000289996"/>
    </source>
</evidence>
<keyword evidence="7" id="KW-1185">Reference proteome</keyword>
<dbReference type="Gene3D" id="3.20.20.370">
    <property type="entry name" value="Glycoside hydrolase/deacetylase"/>
    <property type="match status" value="1"/>
</dbReference>
<evidence type="ECO:0000259" key="5">
    <source>
        <dbReference type="PROSITE" id="PS51677"/>
    </source>
</evidence>
<dbReference type="InterPro" id="IPR002509">
    <property type="entry name" value="NODB_dom"/>
</dbReference>
<feature type="compositionally biased region" description="Polar residues" evidence="3">
    <location>
        <begin position="37"/>
        <end position="49"/>
    </location>
</feature>
<dbReference type="Proteomes" id="UP000289996">
    <property type="component" value="Unassembled WGS sequence"/>
</dbReference>
<feature type="domain" description="NodB homology" evidence="5">
    <location>
        <begin position="123"/>
        <end position="281"/>
    </location>
</feature>
<dbReference type="CDD" id="cd10918">
    <property type="entry name" value="CE4_NodB_like_5s_6s"/>
    <property type="match status" value="1"/>
</dbReference>
<feature type="signal peptide" evidence="4">
    <location>
        <begin position="1"/>
        <end position="27"/>
    </location>
</feature>
<dbReference type="InterPro" id="IPR011330">
    <property type="entry name" value="Glyco_hydro/deAcase_b/a-brl"/>
</dbReference>
<dbReference type="InterPro" id="IPR051398">
    <property type="entry name" value="Polysacch_Deacetylase"/>
</dbReference>
<dbReference type="SUPFAM" id="SSF88713">
    <property type="entry name" value="Glycoside hydrolase/deacetylase"/>
    <property type="match status" value="1"/>
</dbReference>
<dbReference type="AlphaFoldDB" id="A0A660E390"/>
<feature type="region of interest" description="Disordered" evidence="3">
    <location>
        <begin position="30"/>
        <end position="49"/>
    </location>
</feature>
<dbReference type="PROSITE" id="PS51257">
    <property type="entry name" value="PROKAR_LIPOPROTEIN"/>
    <property type="match status" value="1"/>
</dbReference>
<evidence type="ECO:0000256" key="3">
    <source>
        <dbReference type="SAM" id="MobiDB-lite"/>
    </source>
</evidence>
<dbReference type="PANTHER" id="PTHR34216">
    <property type="match status" value="1"/>
</dbReference>
<accession>A0A660E390</accession>
<dbReference type="EMBL" id="UYIG01000163">
    <property type="protein sequence ID" value="VDG29893.1"/>
    <property type="molecule type" value="Genomic_DNA"/>
</dbReference>
<dbReference type="Pfam" id="PF01522">
    <property type="entry name" value="Polysacc_deac_1"/>
    <property type="match status" value="1"/>
</dbReference>